<gene>
    <name evidence="2" type="ORF">SEMRO_573_G168920.1</name>
</gene>
<comment type="caution">
    <text evidence="2">The sequence shown here is derived from an EMBL/GenBank/DDBJ whole genome shotgun (WGS) entry which is preliminary data.</text>
</comment>
<feature type="region of interest" description="Disordered" evidence="1">
    <location>
        <begin position="159"/>
        <end position="223"/>
    </location>
</feature>
<feature type="compositionally biased region" description="Acidic residues" evidence="1">
    <location>
        <begin position="181"/>
        <end position="206"/>
    </location>
</feature>
<feature type="compositionally biased region" description="Basic and acidic residues" evidence="1">
    <location>
        <begin position="45"/>
        <end position="55"/>
    </location>
</feature>
<organism evidence="2 3">
    <name type="scientific">Seminavis robusta</name>
    <dbReference type="NCBI Taxonomy" id="568900"/>
    <lineage>
        <taxon>Eukaryota</taxon>
        <taxon>Sar</taxon>
        <taxon>Stramenopiles</taxon>
        <taxon>Ochrophyta</taxon>
        <taxon>Bacillariophyta</taxon>
        <taxon>Bacillariophyceae</taxon>
        <taxon>Bacillariophycidae</taxon>
        <taxon>Naviculales</taxon>
        <taxon>Naviculaceae</taxon>
        <taxon>Seminavis</taxon>
    </lineage>
</organism>
<accession>A0A9N8E5U3</accession>
<feature type="compositionally biased region" description="Basic residues" evidence="1">
    <location>
        <begin position="412"/>
        <end position="436"/>
    </location>
</feature>
<protein>
    <submittedName>
        <fullName evidence="2">Uncharacterized protein</fullName>
    </submittedName>
</protein>
<dbReference type="Proteomes" id="UP001153069">
    <property type="component" value="Unassembled WGS sequence"/>
</dbReference>
<feature type="compositionally biased region" description="Basic and acidic residues" evidence="1">
    <location>
        <begin position="366"/>
        <end position="376"/>
    </location>
</feature>
<keyword evidence="3" id="KW-1185">Reference proteome</keyword>
<reference evidence="2" key="1">
    <citation type="submission" date="2020-06" db="EMBL/GenBank/DDBJ databases">
        <authorList>
            <consortium name="Plant Systems Biology data submission"/>
        </authorList>
    </citation>
    <scope>NUCLEOTIDE SEQUENCE</scope>
    <source>
        <strain evidence="2">D6</strain>
    </source>
</reference>
<feature type="compositionally biased region" description="Polar residues" evidence="1">
    <location>
        <begin position="386"/>
        <end position="397"/>
    </location>
</feature>
<dbReference type="AlphaFoldDB" id="A0A9N8E5U3"/>
<proteinExistence type="predicted"/>
<evidence type="ECO:0000313" key="3">
    <source>
        <dbReference type="Proteomes" id="UP001153069"/>
    </source>
</evidence>
<dbReference type="EMBL" id="CAICTM010000572">
    <property type="protein sequence ID" value="CAB9513121.1"/>
    <property type="molecule type" value="Genomic_DNA"/>
</dbReference>
<evidence type="ECO:0000256" key="1">
    <source>
        <dbReference type="SAM" id="MobiDB-lite"/>
    </source>
</evidence>
<name>A0A9N8E5U3_9STRA</name>
<sequence length="436" mass="48724">MDAVQSMAITSGRAIKEESEDEDWDRIIGVAEPEQVLSSSSRCSTLRDDARESQRQQKMAATPKSKRSATQNQRNDKNKRPPAFKNIIVGASHKLKKAGKLYQERTGSSLWSKREKICLAWYLRGKCNSDCKKCQKKRGRERLRLADVRELEELLAPVTSPDGPIFGIKNPRSTGNMERSQEEDDDDNEEEETSDATDETESTDNDDGNKHIRFGSGEDDHEEEFLPLPLKKQAQAPYPPGLLVKICSYKKDGRISGITQGRIIEVGINLEDGGNRENLYKVQDLAGGNTQHFRADELILALGTLVHVRRTSGDEINVSRGALIVGSEHMPAVPLPQSLRYSIQLQDETRQVFHGILPSEVVVRPTEVERSTEKSHAGAHTHAHSRTSSTESVTEQSHLGRVATAGTSSVHNLKKRKRKSSHSHHRAHRKGKNGRR</sequence>
<evidence type="ECO:0000313" key="2">
    <source>
        <dbReference type="EMBL" id="CAB9513121.1"/>
    </source>
</evidence>
<feature type="region of interest" description="Disordered" evidence="1">
    <location>
        <begin position="1"/>
        <end position="84"/>
    </location>
</feature>
<feature type="region of interest" description="Disordered" evidence="1">
    <location>
        <begin position="364"/>
        <end position="436"/>
    </location>
</feature>